<dbReference type="InterPro" id="IPR036812">
    <property type="entry name" value="NAD(P)_OxRdtase_dom_sf"/>
</dbReference>
<dbReference type="SUPFAM" id="SSF51430">
    <property type="entry name" value="NAD(P)-linked oxidoreductase"/>
    <property type="match status" value="1"/>
</dbReference>
<evidence type="ECO:0000256" key="2">
    <source>
        <dbReference type="ARBA" id="ARBA00023004"/>
    </source>
</evidence>
<protein>
    <submittedName>
        <fullName evidence="5">4Fe-4S dicluster domain-containing protein</fullName>
    </submittedName>
</protein>
<dbReference type="SUPFAM" id="SSF54862">
    <property type="entry name" value="4Fe-4S ferredoxins"/>
    <property type="match status" value="1"/>
</dbReference>
<evidence type="ECO:0000313" key="5">
    <source>
        <dbReference type="EMBL" id="SHK08395.1"/>
    </source>
</evidence>
<organism evidence="5 6">
    <name type="scientific">Desulforamulus aeronauticus DSM 10349</name>
    <dbReference type="NCBI Taxonomy" id="1121421"/>
    <lineage>
        <taxon>Bacteria</taxon>
        <taxon>Bacillati</taxon>
        <taxon>Bacillota</taxon>
        <taxon>Clostridia</taxon>
        <taxon>Eubacteriales</taxon>
        <taxon>Peptococcaceae</taxon>
        <taxon>Desulforamulus</taxon>
    </lineage>
</organism>
<evidence type="ECO:0000256" key="1">
    <source>
        <dbReference type="ARBA" id="ARBA00022723"/>
    </source>
</evidence>
<dbReference type="InterPro" id="IPR017896">
    <property type="entry name" value="4Fe4S_Fe-S-bd"/>
</dbReference>
<dbReference type="GO" id="GO:0016491">
    <property type="term" value="F:oxidoreductase activity"/>
    <property type="evidence" value="ECO:0007669"/>
    <property type="project" value="InterPro"/>
</dbReference>
<dbReference type="InterPro" id="IPR023210">
    <property type="entry name" value="NADP_OxRdtase_dom"/>
</dbReference>
<dbReference type="CDD" id="cd19100">
    <property type="entry name" value="AKR_unchar"/>
    <property type="match status" value="1"/>
</dbReference>
<dbReference type="GO" id="GO:0051536">
    <property type="term" value="F:iron-sulfur cluster binding"/>
    <property type="evidence" value="ECO:0007669"/>
    <property type="project" value="UniProtKB-KW"/>
</dbReference>
<feature type="domain" description="4Fe-4S ferredoxin-type" evidence="4">
    <location>
        <begin position="288"/>
        <end position="315"/>
    </location>
</feature>
<keyword evidence="3" id="KW-0411">Iron-sulfur</keyword>
<sequence>MEYRTLGDTGIQVSRLCFGALTIGPLQSNLPLEEGAAVIARALDQGVNFIDTAELYRTYPYIRQAIRGRQQEVVICSKCYAYTREGMQESLEAALAGIDREYIDIFMLHEQESLLTIKGHWEALEYLFEAKRKGQVRAVGISTHHVAAVQAAVEIPEIEVIHPIINITGIGIADGGADDMLAAIRRAHQVGKGIYGMKALGGGNLLPRSQEALQFVLGLSELASVAVGMQNFAEVDYNTRYFSKADIPDDLSQKVAQQARRLHIDEWCEGCGACVARCGAKALFLEGGQVRVKAELCRLCGYCGSVCPMFAIKVI</sequence>
<keyword evidence="1" id="KW-0479">Metal-binding</keyword>
<dbReference type="PROSITE" id="PS00198">
    <property type="entry name" value="4FE4S_FER_1"/>
    <property type="match status" value="2"/>
</dbReference>
<dbReference type="EMBL" id="FRAR01000006">
    <property type="protein sequence ID" value="SHK08395.1"/>
    <property type="molecule type" value="Genomic_DNA"/>
</dbReference>
<dbReference type="GO" id="GO:0046872">
    <property type="term" value="F:metal ion binding"/>
    <property type="evidence" value="ECO:0007669"/>
    <property type="project" value="UniProtKB-KW"/>
</dbReference>
<proteinExistence type="predicted"/>
<keyword evidence="6" id="KW-1185">Reference proteome</keyword>
<dbReference type="InterPro" id="IPR017900">
    <property type="entry name" value="4Fe4S_Fe_S_CS"/>
</dbReference>
<accession>A0A1M6PKH4</accession>
<evidence type="ECO:0000259" key="4">
    <source>
        <dbReference type="PROSITE" id="PS51379"/>
    </source>
</evidence>
<dbReference type="Gene3D" id="3.20.20.100">
    <property type="entry name" value="NADP-dependent oxidoreductase domain"/>
    <property type="match status" value="1"/>
</dbReference>
<gene>
    <name evidence="5" type="ORF">SAMN02745123_00635</name>
</gene>
<evidence type="ECO:0000313" key="6">
    <source>
        <dbReference type="Proteomes" id="UP000183997"/>
    </source>
</evidence>
<keyword evidence="2" id="KW-0408">Iron</keyword>
<feature type="domain" description="4Fe-4S ferredoxin-type" evidence="4">
    <location>
        <begin position="260"/>
        <end position="287"/>
    </location>
</feature>
<dbReference type="Pfam" id="PF00248">
    <property type="entry name" value="Aldo_ket_red"/>
    <property type="match status" value="1"/>
</dbReference>
<dbReference type="RefSeq" id="WP_072910855.1">
    <property type="nucleotide sequence ID" value="NZ_FRAR01000006.1"/>
</dbReference>
<dbReference type="PANTHER" id="PTHR43312">
    <property type="entry name" value="D-THREO-ALDOSE 1-DEHYDROGENASE"/>
    <property type="match status" value="1"/>
</dbReference>
<dbReference type="AlphaFoldDB" id="A0A1M6PKH4"/>
<dbReference type="STRING" id="1121421.SAMN02745123_00635"/>
<dbReference type="PRINTS" id="PR00069">
    <property type="entry name" value="ALDKETRDTASE"/>
</dbReference>
<dbReference type="PROSITE" id="PS51379">
    <property type="entry name" value="4FE4S_FER_2"/>
    <property type="match status" value="2"/>
</dbReference>
<dbReference type="Gene3D" id="3.30.70.20">
    <property type="match status" value="1"/>
</dbReference>
<reference evidence="6" key="1">
    <citation type="submission" date="2016-11" db="EMBL/GenBank/DDBJ databases">
        <authorList>
            <person name="Varghese N."/>
            <person name="Submissions S."/>
        </authorList>
    </citation>
    <scope>NUCLEOTIDE SEQUENCE [LARGE SCALE GENOMIC DNA]</scope>
    <source>
        <strain evidence="6">DSM 10349</strain>
    </source>
</reference>
<dbReference type="InterPro" id="IPR020471">
    <property type="entry name" value="AKR"/>
</dbReference>
<evidence type="ECO:0000256" key="3">
    <source>
        <dbReference type="ARBA" id="ARBA00023014"/>
    </source>
</evidence>
<dbReference type="InterPro" id="IPR053135">
    <property type="entry name" value="AKR2_Oxidoreductase"/>
</dbReference>
<dbReference type="Pfam" id="PF13237">
    <property type="entry name" value="Fer4_10"/>
    <property type="match status" value="1"/>
</dbReference>
<dbReference type="OrthoDB" id="9804790at2"/>
<name>A0A1M6PKH4_9FIRM</name>
<dbReference type="PANTHER" id="PTHR43312:SF1">
    <property type="entry name" value="NADP-DEPENDENT OXIDOREDUCTASE DOMAIN-CONTAINING PROTEIN"/>
    <property type="match status" value="1"/>
</dbReference>
<dbReference type="Proteomes" id="UP000183997">
    <property type="component" value="Unassembled WGS sequence"/>
</dbReference>